<sequence>MILPVTQDRLLDQLAQQAPGTNTDGELVLIDEEGVLQNVGQVKPQEIINAEVSQVDFHLRLYFDDEAVIDAG</sequence>
<dbReference type="GeneID" id="25912307"/>
<name>A0A0L0FG06_9EUKA</name>
<dbReference type="Proteomes" id="UP000054560">
    <property type="component" value="Unassembled WGS sequence"/>
</dbReference>
<dbReference type="EMBL" id="KQ243480">
    <property type="protein sequence ID" value="KNC75680.1"/>
    <property type="molecule type" value="Genomic_DNA"/>
</dbReference>
<dbReference type="RefSeq" id="XP_014149582.1">
    <property type="nucleotide sequence ID" value="XM_014294107.1"/>
</dbReference>
<proteinExistence type="predicted"/>
<accession>A0A0L0FG06</accession>
<evidence type="ECO:0000313" key="2">
    <source>
        <dbReference type="Proteomes" id="UP000054560"/>
    </source>
</evidence>
<protein>
    <submittedName>
        <fullName evidence="1">Uncharacterized protein</fullName>
    </submittedName>
</protein>
<feature type="non-terminal residue" evidence="1">
    <location>
        <position position="72"/>
    </location>
</feature>
<dbReference type="AlphaFoldDB" id="A0A0L0FG06"/>
<organism evidence="1 2">
    <name type="scientific">Sphaeroforma arctica JP610</name>
    <dbReference type="NCBI Taxonomy" id="667725"/>
    <lineage>
        <taxon>Eukaryota</taxon>
        <taxon>Ichthyosporea</taxon>
        <taxon>Ichthyophonida</taxon>
        <taxon>Sphaeroforma</taxon>
    </lineage>
</organism>
<reference evidence="1 2" key="1">
    <citation type="submission" date="2011-02" db="EMBL/GenBank/DDBJ databases">
        <title>The Genome Sequence of Sphaeroforma arctica JP610.</title>
        <authorList>
            <consortium name="The Broad Institute Genome Sequencing Platform"/>
            <person name="Russ C."/>
            <person name="Cuomo C."/>
            <person name="Young S.K."/>
            <person name="Zeng Q."/>
            <person name="Gargeya S."/>
            <person name="Alvarado L."/>
            <person name="Berlin A."/>
            <person name="Chapman S.B."/>
            <person name="Chen Z."/>
            <person name="Freedman E."/>
            <person name="Gellesch M."/>
            <person name="Goldberg J."/>
            <person name="Griggs A."/>
            <person name="Gujja S."/>
            <person name="Heilman E."/>
            <person name="Heiman D."/>
            <person name="Howarth C."/>
            <person name="Mehta T."/>
            <person name="Neiman D."/>
            <person name="Pearson M."/>
            <person name="Roberts A."/>
            <person name="Saif S."/>
            <person name="Shea T."/>
            <person name="Shenoy N."/>
            <person name="Sisk P."/>
            <person name="Stolte C."/>
            <person name="Sykes S."/>
            <person name="White J."/>
            <person name="Yandava C."/>
            <person name="Burger G."/>
            <person name="Gray M.W."/>
            <person name="Holland P.W.H."/>
            <person name="King N."/>
            <person name="Lang F.B.F."/>
            <person name="Roger A.J."/>
            <person name="Ruiz-Trillo I."/>
            <person name="Haas B."/>
            <person name="Nusbaum C."/>
            <person name="Birren B."/>
        </authorList>
    </citation>
    <scope>NUCLEOTIDE SEQUENCE [LARGE SCALE GENOMIC DNA]</scope>
    <source>
        <strain evidence="1 2">JP610</strain>
    </source>
</reference>
<evidence type="ECO:0000313" key="1">
    <source>
        <dbReference type="EMBL" id="KNC75680.1"/>
    </source>
</evidence>
<keyword evidence="2" id="KW-1185">Reference proteome</keyword>
<gene>
    <name evidence="1" type="ORF">SARC_11803</name>
</gene>